<dbReference type="PANTHER" id="PTHR10907:SF47">
    <property type="entry name" value="REGUCALCIN"/>
    <property type="match status" value="1"/>
</dbReference>
<dbReference type="SUPFAM" id="SSF63829">
    <property type="entry name" value="Calcium-dependent phosphotriesterase"/>
    <property type="match status" value="1"/>
</dbReference>
<dbReference type="Gene3D" id="2.120.10.30">
    <property type="entry name" value="TolB, C-terminal domain"/>
    <property type="match status" value="1"/>
</dbReference>
<comment type="similarity">
    <text evidence="1">Belongs to the SMP-30/CGR1 family.</text>
</comment>
<dbReference type="EMBL" id="JAMXQS010000003">
    <property type="protein sequence ID" value="MCO6049406.1"/>
    <property type="molecule type" value="Genomic_DNA"/>
</dbReference>
<dbReference type="InterPro" id="IPR013658">
    <property type="entry name" value="SGL"/>
</dbReference>
<comment type="caution">
    <text evidence="3">The sequence shown here is derived from an EMBL/GenBank/DDBJ whole genome shotgun (WGS) entry which is preliminary data.</text>
</comment>
<keyword evidence="4" id="KW-1185">Reference proteome</keyword>
<dbReference type="Proteomes" id="UP001205906">
    <property type="component" value="Unassembled WGS sequence"/>
</dbReference>
<organism evidence="3 4">
    <name type="scientific">Mesorhizobium liriopis</name>
    <dbReference type="NCBI Taxonomy" id="2953882"/>
    <lineage>
        <taxon>Bacteria</taxon>
        <taxon>Pseudomonadati</taxon>
        <taxon>Pseudomonadota</taxon>
        <taxon>Alphaproteobacteria</taxon>
        <taxon>Hyphomicrobiales</taxon>
        <taxon>Phyllobacteriaceae</taxon>
        <taxon>Mesorhizobium</taxon>
    </lineage>
</organism>
<dbReference type="PRINTS" id="PR01790">
    <property type="entry name" value="SMP30FAMILY"/>
</dbReference>
<evidence type="ECO:0000313" key="3">
    <source>
        <dbReference type="EMBL" id="MCO6049406.1"/>
    </source>
</evidence>
<name>A0ABT1C3J7_9HYPH</name>
<evidence type="ECO:0000259" key="2">
    <source>
        <dbReference type="Pfam" id="PF08450"/>
    </source>
</evidence>
<dbReference type="PANTHER" id="PTHR10907">
    <property type="entry name" value="REGUCALCIN"/>
    <property type="match status" value="1"/>
</dbReference>
<dbReference type="InterPro" id="IPR005511">
    <property type="entry name" value="SMP-30"/>
</dbReference>
<dbReference type="RefSeq" id="WP_252817213.1">
    <property type="nucleotide sequence ID" value="NZ_JAMXQS010000003.1"/>
</dbReference>
<protein>
    <submittedName>
        <fullName evidence="3">SMP-30/gluconolactonase/LRE family protein</fullName>
    </submittedName>
</protein>
<accession>A0ABT1C3J7</accession>
<evidence type="ECO:0000313" key="4">
    <source>
        <dbReference type="Proteomes" id="UP001205906"/>
    </source>
</evidence>
<proteinExistence type="inferred from homology"/>
<reference evidence="3 4" key="1">
    <citation type="submission" date="2022-06" db="EMBL/GenBank/DDBJ databases">
        <title>Mesorhizobium sp. strain RP14 Genome sequencing and assembly.</title>
        <authorList>
            <person name="Kim I."/>
        </authorList>
    </citation>
    <scope>NUCLEOTIDE SEQUENCE [LARGE SCALE GENOMIC DNA]</scope>
    <source>
        <strain evidence="4">RP14(2022)</strain>
    </source>
</reference>
<dbReference type="Pfam" id="PF08450">
    <property type="entry name" value="SGL"/>
    <property type="match status" value="1"/>
</dbReference>
<gene>
    <name evidence="3" type="ORF">NGM99_06335</name>
</gene>
<sequence>MTDSVKVSVLSDYPCELGEGPSYDHRSDALFWFDIVNRKLLEHKFASGETLVHDLPWMASAIASVDDERQLIVSENGFHLRDRKSGKLSLYLALDEERENTRSNDARVHPSGAFWVSIMGKEDGAVKGSIHWMREGELRPLFDGILIPNSICFSPDGSTAYFADTQAQKLWRVPCDSQTGLPRAEPQVFVDGKEADGGIDGAVVGSDGTLWNARWGGSRIDAYSADGALIRSIAMPAAQISCPAFIGRDAGKLAATSAWKGLDEEGRAKDRLAGQTFLLDLPVKGRLEPDVLI</sequence>
<evidence type="ECO:0000256" key="1">
    <source>
        <dbReference type="ARBA" id="ARBA00008853"/>
    </source>
</evidence>
<feature type="domain" description="SMP-30/Gluconolactonase/LRE-like region" evidence="2">
    <location>
        <begin position="17"/>
        <end position="258"/>
    </location>
</feature>
<dbReference type="InterPro" id="IPR011042">
    <property type="entry name" value="6-blade_b-propeller_TolB-like"/>
</dbReference>